<evidence type="ECO:0000313" key="9">
    <source>
        <dbReference type="EMBL" id="SDM43431.1"/>
    </source>
</evidence>
<feature type="transmembrane region" description="Helical" evidence="7">
    <location>
        <begin position="107"/>
        <end position="128"/>
    </location>
</feature>
<evidence type="ECO:0000256" key="5">
    <source>
        <dbReference type="ARBA" id="ARBA00023136"/>
    </source>
</evidence>
<dbReference type="InterPro" id="IPR052702">
    <property type="entry name" value="MscS-like_channel"/>
</dbReference>
<keyword evidence="10" id="KW-1185">Reference proteome</keyword>
<feature type="transmembrane region" description="Helical" evidence="7">
    <location>
        <begin position="67"/>
        <end position="87"/>
    </location>
</feature>
<dbReference type="InterPro" id="IPR011066">
    <property type="entry name" value="MscS_channel_C_sf"/>
</dbReference>
<dbReference type="SUPFAM" id="SSF82689">
    <property type="entry name" value="Mechanosensitive channel protein MscS (YggB), C-terminal domain"/>
    <property type="match status" value="1"/>
</dbReference>
<dbReference type="InterPro" id="IPR010920">
    <property type="entry name" value="LSM_dom_sf"/>
</dbReference>
<evidence type="ECO:0000256" key="6">
    <source>
        <dbReference type="SAM" id="MobiDB-lite"/>
    </source>
</evidence>
<comment type="subcellular location">
    <subcellularLocation>
        <location evidence="1">Cell membrane</location>
        <topology evidence="1">Multi-pass membrane protein</topology>
    </subcellularLocation>
</comment>
<dbReference type="Proteomes" id="UP000199451">
    <property type="component" value="Unassembled WGS sequence"/>
</dbReference>
<dbReference type="PANTHER" id="PTHR30347:SF1">
    <property type="entry name" value="MECHANOSENSITIVE CHANNEL MSCK"/>
    <property type="match status" value="1"/>
</dbReference>
<keyword evidence="5 7" id="KW-0472">Membrane</keyword>
<gene>
    <name evidence="9" type="ORF">SAMN04487949_1645</name>
</gene>
<dbReference type="RefSeq" id="WP_089696319.1">
    <property type="nucleotide sequence ID" value="NZ_FNHL01000002.1"/>
</dbReference>
<sequence>MTTGWRRLLDRLLAQAGTSTPGQTGTDSGTATPTPAPSPTPTSGPPTPEPAGGIFDLLPVLPATPTLQILVVIFVALVGASLSKYVVRLLGRPIAKRFHRQSVAQTVLRGVRVGTVLVFTVLGMTLAGLEIGNIVLSVTVFSAVLGIVLAPIVGSVINGLFVLADQPYEIGDMIELDDGKRGFVEDITLRYTKMITLDNTFLVIANSSIRERDVTNFSAEDERTRLTLDVLVTYESDIPGSRDLIERAARQCDDVIEGGPDIRIGSARYPATPRAYIQSYADHGVLIRLRYWAQKPYKIGTVRSNVQTKLWALVEETDVDIEFAYPHQHLIFDETSGEAQVAVRHGTAPPSEEGDVDAAATGDGVPEGETLEDGGSAPDVDAVDTTDVDTSDADASNGDASKTPDESM</sequence>
<evidence type="ECO:0000313" key="10">
    <source>
        <dbReference type="Proteomes" id="UP000199451"/>
    </source>
</evidence>
<feature type="compositionally biased region" description="Pro residues" evidence="6">
    <location>
        <begin position="34"/>
        <end position="49"/>
    </location>
</feature>
<organism evidence="9 10">
    <name type="scientific">Halogranum gelatinilyticum</name>
    <dbReference type="NCBI Taxonomy" id="660521"/>
    <lineage>
        <taxon>Archaea</taxon>
        <taxon>Methanobacteriati</taxon>
        <taxon>Methanobacteriota</taxon>
        <taxon>Stenosarchaea group</taxon>
        <taxon>Halobacteria</taxon>
        <taxon>Halobacteriales</taxon>
        <taxon>Haloferacaceae</taxon>
    </lineage>
</organism>
<evidence type="ECO:0000256" key="7">
    <source>
        <dbReference type="SAM" id="Phobius"/>
    </source>
</evidence>
<dbReference type="GO" id="GO:0005886">
    <property type="term" value="C:plasma membrane"/>
    <property type="evidence" value="ECO:0007669"/>
    <property type="project" value="UniProtKB-SubCell"/>
</dbReference>
<keyword evidence="4 7" id="KW-1133">Transmembrane helix</keyword>
<accession>A0A1G9T6X0</accession>
<keyword evidence="3 7" id="KW-0812">Transmembrane</keyword>
<protein>
    <submittedName>
        <fullName evidence="9">Small-conductance mechanosensitive channel</fullName>
    </submittedName>
</protein>
<dbReference type="Gene3D" id="3.30.70.100">
    <property type="match status" value="1"/>
</dbReference>
<evidence type="ECO:0000256" key="3">
    <source>
        <dbReference type="ARBA" id="ARBA00022692"/>
    </source>
</evidence>
<keyword evidence="2" id="KW-1003">Cell membrane</keyword>
<dbReference type="Pfam" id="PF00924">
    <property type="entry name" value="MS_channel_2nd"/>
    <property type="match status" value="1"/>
</dbReference>
<dbReference type="InterPro" id="IPR006685">
    <property type="entry name" value="MscS_channel_2nd"/>
</dbReference>
<dbReference type="InterPro" id="IPR023408">
    <property type="entry name" value="MscS_beta-dom_sf"/>
</dbReference>
<feature type="transmembrane region" description="Helical" evidence="7">
    <location>
        <begin position="134"/>
        <end position="163"/>
    </location>
</feature>
<evidence type="ECO:0000256" key="4">
    <source>
        <dbReference type="ARBA" id="ARBA00022989"/>
    </source>
</evidence>
<dbReference type="AlphaFoldDB" id="A0A1G9T6X0"/>
<feature type="compositionally biased region" description="Low complexity" evidence="6">
    <location>
        <begin position="24"/>
        <end position="33"/>
    </location>
</feature>
<feature type="domain" description="Mechanosensitive ion channel MscS" evidence="8">
    <location>
        <begin position="152"/>
        <end position="218"/>
    </location>
</feature>
<proteinExistence type="predicted"/>
<feature type="region of interest" description="Disordered" evidence="6">
    <location>
        <begin position="16"/>
        <end position="49"/>
    </location>
</feature>
<name>A0A1G9T6X0_9EURY</name>
<evidence type="ECO:0000256" key="2">
    <source>
        <dbReference type="ARBA" id="ARBA00022475"/>
    </source>
</evidence>
<feature type="region of interest" description="Disordered" evidence="6">
    <location>
        <begin position="341"/>
        <end position="408"/>
    </location>
</feature>
<dbReference type="OrthoDB" id="11475at2157"/>
<reference evidence="10" key="1">
    <citation type="submission" date="2016-10" db="EMBL/GenBank/DDBJ databases">
        <authorList>
            <person name="Varghese N."/>
            <person name="Submissions S."/>
        </authorList>
    </citation>
    <scope>NUCLEOTIDE SEQUENCE [LARGE SCALE GENOMIC DNA]</scope>
    <source>
        <strain evidence="10">CGMCC 1.10119</strain>
    </source>
</reference>
<feature type="compositionally biased region" description="Acidic residues" evidence="6">
    <location>
        <begin position="381"/>
        <end position="392"/>
    </location>
</feature>
<dbReference type="STRING" id="660521.SAMN04487949_1645"/>
<dbReference type="PANTHER" id="PTHR30347">
    <property type="entry name" value="POTASSIUM CHANNEL RELATED"/>
    <property type="match status" value="1"/>
</dbReference>
<dbReference type="SUPFAM" id="SSF50182">
    <property type="entry name" value="Sm-like ribonucleoproteins"/>
    <property type="match status" value="1"/>
</dbReference>
<dbReference type="Gene3D" id="2.30.30.60">
    <property type="match status" value="1"/>
</dbReference>
<evidence type="ECO:0000259" key="8">
    <source>
        <dbReference type="Pfam" id="PF00924"/>
    </source>
</evidence>
<dbReference type="GO" id="GO:0055085">
    <property type="term" value="P:transmembrane transport"/>
    <property type="evidence" value="ECO:0007669"/>
    <property type="project" value="InterPro"/>
</dbReference>
<evidence type="ECO:0000256" key="1">
    <source>
        <dbReference type="ARBA" id="ARBA00004651"/>
    </source>
</evidence>
<dbReference type="EMBL" id="FNHL01000002">
    <property type="protein sequence ID" value="SDM43431.1"/>
    <property type="molecule type" value="Genomic_DNA"/>
</dbReference>